<feature type="domain" description="PPM-type phosphatase" evidence="2">
    <location>
        <begin position="59"/>
        <end position="314"/>
    </location>
</feature>
<protein>
    <recommendedName>
        <fullName evidence="1">Protein phosphatase</fullName>
        <ecNumber evidence="1">3.1.3.16</ecNumber>
    </recommendedName>
</protein>
<dbReference type="InParanoid" id="D8M0D5"/>
<dbReference type="Proteomes" id="UP000008312">
    <property type="component" value="Unassembled WGS sequence"/>
</dbReference>
<evidence type="ECO:0000256" key="1">
    <source>
        <dbReference type="RuleBase" id="RU366020"/>
    </source>
</evidence>
<dbReference type="InterPro" id="IPR039123">
    <property type="entry name" value="PPTC7"/>
</dbReference>
<dbReference type="PANTHER" id="PTHR12320">
    <property type="entry name" value="PROTEIN PHOSPHATASE 2C"/>
    <property type="match status" value="1"/>
</dbReference>
<dbReference type="GO" id="GO:0004722">
    <property type="term" value="F:protein serine/threonine phosphatase activity"/>
    <property type="evidence" value="ECO:0007669"/>
    <property type="project" value="UniProtKB-EC"/>
</dbReference>
<evidence type="ECO:0000313" key="3">
    <source>
        <dbReference type="EMBL" id="CBK21524.2"/>
    </source>
</evidence>
<keyword evidence="1" id="KW-0460">Magnesium</keyword>
<comment type="catalytic activity">
    <reaction evidence="1">
        <text>O-phospho-L-threonyl-[protein] + H2O = L-threonyl-[protein] + phosphate</text>
        <dbReference type="Rhea" id="RHEA:47004"/>
        <dbReference type="Rhea" id="RHEA-COMP:11060"/>
        <dbReference type="Rhea" id="RHEA-COMP:11605"/>
        <dbReference type="ChEBI" id="CHEBI:15377"/>
        <dbReference type="ChEBI" id="CHEBI:30013"/>
        <dbReference type="ChEBI" id="CHEBI:43474"/>
        <dbReference type="ChEBI" id="CHEBI:61977"/>
        <dbReference type="EC" id="3.1.3.16"/>
    </reaction>
</comment>
<comment type="catalytic activity">
    <reaction evidence="1">
        <text>O-phospho-L-seryl-[protein] + H2O = L-seryl-[protein] + phosphate</text>
        <dbReference type="Rhea" id="RHEA:20629"/>
        <dbReference type="Rhea" id="RHEA-COMP:9863"/>
        <dbReference type="Rhea" id="RHEA-COMP:11604"/>
        <dbReference type="ChEBI" id="CHEBI:15377"/>
        <dbReference type="ChEBI" id="CHEBI:29999"/>
        <dbReference type="ChEBI" id="CHEBI:43474"/>
        <dbReference type="ChEBI" id="CHEBI:83421"/>
        <dbReference type="EC" id="3.1.3.16"/>
    </reaction>
</comment>
<keyword evidence="1" id="KW-0464">Manganese</keyword>
<keyword evidence="1" id="KW-0378">Hydrolase</keyword>
<dbReference type="RefSeq" id="XP_012895572.1">
    <property type="nucleotide sequence ID" value="XM_013040118.1"/>
</dbReference>
<dbReference type="OrthoDB" id="60843at2759"/>
<keyword evidence="1" id="KW-0479">Metal-binding</keyword>
<gene>
    <name evidence="3" type="ORF">GSBLH_T00001684001</name>
</gene>
<dbReference type="PANTHER" id="PTHR12320:SF1">
    <property type="entry name" value="PROTEIN PHOSPHATASE PTC7 HOMOLOG"/>
    <property type="match status" value="1"/>
</dbReference>
<comment type="similarity">
    <text evidence="1">Belongs to the PP2C family.</text>
</comment>
<comment type="cofactor">
    <cofactor evidence="1">
        <name>Mn(2+)</name>
        <dbReference type="ChEBI" id="CHEBI:29035"/>
    </cofactor>
</comment>
<dbReference type="AlphaFoldDB" id="D8M0D5"/>
<keyword evidence="4" id="KW-1185">Reference proteome</keyword>
<organism evidence="3">
    <name type="scientific">Blastocystis hominis</name>
    <dbReference type="NCBI Taxonomy" id="12968"/>
    <lineage>
        <taxon>Eukaryota</taxon>
        <taxon>Sar</taxon>
        <taxon>Stramenopiles</taxon>
        <taxon>Bigyra</taxon>
        <taxon>Opalozoa</taxon>
        <taxon>Opalinata</taxon>
        <taxon>Blastocystidae</taxon>
        <taxon>Blastocystis</taxon>
    </lineage>
</organism>
<dbReference type="GO" id="GO:0046872">
    <property type="term" value="F:metal ion binding"/>
    <property type="evidence" value="ECO:0007669"/>
    <property type="project" value="UniProtKB-UniRule"/>
</dbReference>
<dbReference type="EC" id="3.1.3.16" evidence="1"/>
<dbReference type="EMBL" id="FN668643">
    <property type="protein sequence ID" value="CBK21524.2"/>
    <property type="molecule type" value="Genomic_DNA"/>
</dbReference>
<dbReference type="SMART" id="SM00331">
    <property type="entry name" value="PP2C_SIG"/>
    <property type="match status" value="1"/>
</dbReference>
<evidence type="ECO:0000259" key="2">
    <source>
        <dbReference type="PROSITE" id="PS51746"/>
    </source>
</evidence>
<comment type="cofactor">
    <cofactor evidence="1">
        <name>Mg(2+)</name>
        <dbReference type="ChEBI" id="CHEBI:18420"/>
    </cofactor>
</comment>
<dbReference type="SUPFAM" id="SSF81606">
    <property type="entry name" value="PP2C-like"/>
    <property type="match status" value="1"/>
</dbReference>
<name>D8M0D5_BLAHO</name>
<dbReference type="GeneID" id="24918915"/>
<dbReference type="InterPro" id="IPR001932">
    <property type="entry name" value="PPM-type_phosphatase-like_dom"/>
</dbReference>
<keyword evidence="1" id="KW-0904">Protein phosphatase</keyword>
<accession>D8M0D5</accession>
<dbReference type="PROSITE" id="PS51746">
    <property type="entry name" value="PPM_2"/>
    <property type="match status" value="1"/>
</dbReference>
<proteinExistence type="inferred from homology"/>
<dbReference type="InterPro" id="IPR036457">
    <property type="entry name" value="PPM-type-like_dom_sf"/>
</dbReference>
<sequence length="321" mass="35303">MNPWFNHHLVVSVRIVCFNHFSMLRTFLQRDMLWFHGSKASFTRLLSTAVNGVNPLKIISAAKSIPHPEKKQGEDAFFFNEFAAGVADGVGGWRQHGVDPGEFSRSLVTNMNTSISKPVTDASDLKWKAISVAQSTCSSVLLGSSTLCALALGVDNKAFYYNIGDSGFFLFRFGAPQPTAQRKEWFVHSVSPKQCHAFNFPFQLGKGADSPMMGVSGPLDVQRGDLCLISSDGLLDNVWPKDLVALLNDYWKNGMPAEGVNQDSLQEVVNKIVDFTFKKSGSRASTPFEQEALQNGYRYEGGKPDDITAVLTLFSSTGLEE</sequence>
<dbReference type="OMA" id="ANTIAWM"/>
<reference evidence="3" key="1">
    <citation type="submission" date="2010-02" db="EMBL/GenBank/DDBJ databases">
        <title>Sequencing and annotation of the Blastocystis hominis genome.</title>
        <authorList>
            <person name="Wincker P."/>
        </authorList>
    </citation>
    <scope>NUCLEOTIDE SEQUENCE</scope>
    <source>
        <strain evidence="3">Singapore isolate B</strain>
    </source>
</reference>
<dbReference type="Gene3D" id="3.60.40.10">
    <property type="entry name" value="PPM-type phosphatase domain"/>
    <property type="match status" value="1"/>
</dbReference>
<evidence type="ECO:0000313" key="4">
    <source>
        <dbReference type="Proteomes" id="UP000008312"/>
    </source>
</evidence>